<keyword evidence="3" id="KW-1185">Reference proteome</keyword>
<protein>
    <submittedName>
        <fullName evidence="2">Uncharacterized protein</fullName>
    </submittedName>
</protein>
<feature type="region of interest" description="Disordered" evidence="1">
    <location>
        <begin position="589"/>
        <end position="609"/>
    </location>
</feature>
<comment type="caution">
    <text evidence="2">The sequence shown here is derived from an EMBL/GenBank/DDBJ whole genome shotgun (WGS) entry which is preliminary data.</text>
</comment>
<sequence>MDCLHLVCPRSINPVKADRQKTAKGRVLAGACSANSLTNRSFLDPTVQCQSQKKALLNKTKWNNELLQNIGHKSLTCRESSCLISDSSNVVKSSKMLIQSCEVDNVVKRSSRKKNKKKGKRGKKHPCNSGSTVPEILPEECPKVSSVPESFHNIDVDHKDAIGLASTAAETSLPEGRGNSSETHKTGTSYNDVVDILEEATPKFSGTSSGGNSENQTESEDSALSVCVGVKDTHNRKVYFNNALHHRGCTDKSNSFLLDQISTYSNSKNGAKFCNGQKQSAKESFRTDISKSQASDFRKGSSSYESLLNNIIDASNHTKKTTYGSQGWNGSQKVQRNCTRGRFDDLKKVPVFSQFDGTLEEASLLKKNCTGIENEKQLKDTRSWKSRSSAGLKQECKFSSIKGSHADMANSDGCAKFTMSRKEMLDISSKNNGAKHMPPESVSIVHVGPNAIDGLESISKANSSMKSETVEALNLSLPKSCIVDDQPKLVQVQCPVFLPHFSGNSVGQGQKKVLAEDCFQNSRFVSVVLKWVPIGTKDGGLTNSADSSSSEHSDGPAAEIWTPENSINYNGDCIPQNLVPKADVMYLTQSSGDKSHSSPDDKCTTPDLKNQEASMLKEQKNKESAGHCLNRESGVWNAFKSVPDKIAEAVKDACRGQLDLKLLNGPPVIQLLSLKNFSNMQVQLFTIHQPVILAQGTSFVADDYEDSKRSGANRFYFSAYFVPCLSAVQLFKNQGSCSADTSYQNSSSEVLDSSRFIETSERSSSMDHLAMISVLFPQLQKELESYSREEFISKPSSASPTSPTKDPQRRRSLYDKIKESIRGDGPLQYQGYGDPTILDSVKLKDLHPRSWYSVAWYPIYRIPEGSFRASFFIFHSLGHLVRQSARFDSQSVQTHIVSPVVGLQFLCLALLLSEFKYFESHPISIMLPSNMPVTILLSLAGLQFVLLLSESECWFRLHPSLQNQKKEVLDQNPGEILKGRLRTLEETASLMASAEVKIGTQTSVNRHPDYEFFCSRKRW</sequence>
<feature type="compositionally biased region" description="Basic and acidic residues" evidence="1">
    <location>
        <begin position="593"/>
        <end position="604"/>
    </location>
</feature>
<evidence type="ECO:0000313" key="2">
    <source>
        <dbReference type="EMBL" id="PON53629.1"/>
    </source>
</evidence>
<evidence type="ECO:0000256" key="1">
    <source>
        <dbReference type="SAM" id="MobiDB-lite"/>
    </source>
</evidence>
<feature type="region of interest" description="Disordered" evidence="1">
    <location>
        <begin position="790"/>
        <end position="810"/>
    </location>
</feature>
<dbReference type="Proteomes" id="UP000237000">
    <property type="component" value="Unassembled WGS sequence"/>
</dbReference>
<evidence type="ECO:0000313" key="3">
    <source>
        <dbReference type="Proteomes" id="UP000237000"/>
    </source>
</evidence>
<dbReference type="InParanoid" id="A0A2P5BY08"/>
<dbReference type="PANTHER" id="PTHR32010:SF18">
    <property type="entry name" value="DUF789 FAMILY PROTEIN"/>
    <property type="match status" value="1"/>
</dbReference>
<dbReference type="Pfam" id="PF05623">
    <property type="entry name" value="DUF789"/>
    <property type="match status" value="1"/>
</dbReference>
<organism evidence="2 3">
    <name type="scientific">Trema orientale</name>
    <name type="common">Charcoal tree</name>
    <name type="synonym">Celtis orientalis</name>
    <dbReference type="NCBI Taxonomy" id="63057"/>
    <lineage>
        <taxon>Eukaryota</taxon>
        <taxon>Viridiplantae</taxon>
        <taxon>Streptophyta</taxon>
        <taxon>Embryophyta</taxon>
        <taxon>Tracheophyta</taxon>
        <taxon>Spermatophyta</taxon>
        <taxon>Magnoliopsida</taxon>
        <taxon>eudicotyledons</taxon>
        <taxon>Gunneridae</taxon>
        <taxon>Pentapetalae</taxon>
        <taxon>rosids</taxon>
        <taxon>fabids</taxon>
        <taxon>Rosales</taxon>
        <taxon>Cannabaceae</taxon>
        <taxon>Trema</taxon>
    </lineage>
</organism>
<proteinExistence type="predicted"/>
<feature type="region of interest" description="Disordered" evidence="1">
    <location>
        <begin position="169"/>
        <end position="189"/>
    </location>
</feature>
<reference evidence="3" key="1">
    <citation type="submission" date="2016-06" db="EMBL/GenBank/DDBJ databases">
        <title>Parallel loss of symbiosis genes in relatives of nitrogen-fixing non-legume Parasponia.</title>
        <authorList>
            <person name="Van Velzen R."/>
            <person name="Holmer R."/>
            <person name="Bu F."/>
            <person name="Rutten L."/>
            <person name="Van Zeijl A."/>
            <person name="Liu W."/>
            <person name="Santuari L."/>
            <person name="Cao Q."/>
            <person name="Sharma T."/>
            <person name="Shen D."/>
            <person name="Roswanjaya Y."/>
            <person name="Wardhani T."/>
            <person name="Kalhor M.S."/>
            <person name="Jansen J."/>
            <person name="Van den Hoogen J."/>
            <person name="Gungor B."/>
            <person name="Hartog M."/>
            <person name="Hontelez J."/>
            <person name="Verver J."/>
            <person name="Yang W.-C."/>
            <person name="Schijlen E."/>
            <person name="Repin R."/>
            <person name="Schilthuizen M."/>
            <person name="Schranz E."/>
            <person name="Heidstra R."/>
            <person name="Miyata K."/>
            <person name="Fedorova E."/>
            <person name="Kohlen W."/>
            <person name="Bisseling T."/>
            <person name="Smit S."/>
            <person name="Geurts R."/>
        </authorList>
    </citation>
    <scope>NUCLEOTIDE SEQUENCE [LARGE SCALE GENOMIC DNA]</scope>
    <source>
        <strain evidence="3">cv. RG33-2</strain>
    </source>
</reference>
<feature type="compositionally biased region" description="Basic residues" evidence="1">
    <location>
        <begin position="109"/>
        <end position="126"/>
    </location>
</feature>
<dbReference type="PANTHER" id="PTHR32010">
    <property type="entry name" value="PHOTOSYSTEM II STABILITY/ASSEMBLY FACTOR HCF136, CHLOROPLASTIC"/>
    <property type="match status" value="1"/>
</dbReference>
<feature type="compositionally biased region" description="Low complexity" evidence="1">
    <location>
        <begin position="793"/>
        <end position="805"/>
    </location>
</feature>
<dbReference type="InterPro" id="IPR008507">
    <property type="entry name" value="DUF789"/>
</dbReference>
<dbReference type="EMBL" id="JXTC01000442">
    <property type="protein sequence ID" value="PON53629.1"/>
    <property type="molecule type" value="Genomic_DNA"/>
</dbReference>
<feature type="compositionally biased region" description="Polar residues" evidence="1">
    <location>
        <begin position="178"/>
        <end position="189"/>
    </location>
</feature>
<feature type="region of interest" description="Disordered" evidence="1">
    <location>
        <begin position="539"/>
        <end position="559"/>
    </location>
</feature>
<name>A0A2P5BY08_TREOI</name>
<gene>
    <name evidence="2" type="ORF">TorRG33x02_305010</name>
</gene>
<dbReference type="OrthoDB" id="1920576at2759"/>
<feature type="region of interest" description="Disordered" evidence="1">
    <location>
        <begin position="109"/>
        <end position="134"/>
    </location>
</feature>
<accession>A0A2P5BY08</accession>
<dbReference type="AlphaFoldDB" id="A0A2P5BY08"/>